<feature type="region of interest" description="Disordered" evidence="1">
    <location>
        <begin position="229"/>
        <end position="261"/>
    </location>
</feature>
<evidence type="ECO:0008006" key="4">
    <source>
        <dbReference type="Google" id="ProtNLM"/>
    </source>
</evidence>
<dbReference type="OrthoDB" id="3265199at2759"/>
<dbReference type="HOGENOM" id="CLU_054814_0_0_1"/>
<dbReference type="AlphaFoldDB" id="A0A0C9VUQ1"/>
<accession>A0A0C9VUQ1</accession>
<evidence type="ECO:0000313" key="2">
    <source>
        <dbReference type="EMBL" id="KIJ46689.1"/>
    </source>
</evidence>
<feature type="compositionally biased region" description="Low complexity" evidence="1">
    <location>
        <begin position="43"/>
        <end position="54"/>
    </location>
</feature>
<name>A0A0C9VUQ1_SPHS4</name>
<dbReference type="Proteomes" id="UP000054279">
    <property type="component" value="Unassembled WGS sequence"/>
</dbReference>
<feature type="region of interest" description="Disordered" evidence="1">
    <location>
        <begin position="1"/>
        <end position="61"/>
    </location>
</feature>
<sequence length="347" mass="39437">MPITCSHNKSTRVEQARESPEWQCEDSSLPSGDVGEEEVTQHSTPSRLSSSESRSVSERFESIQLETKQSQNARSPRWQPWQDRFLAAEVLKLRPFLEPRSLAQEAWDKLAEEMRIDSLKMGSGSEVKRTGSACRARFTKLLEAHRKEETKSLQKTGTNEEIDEHIRNMTEIVSLIDVNDADRVVRSSKTKQKESAERTAALELRDAAMGRLVDSTGLTDIARLDGASIREKQGQRKRKHVSSSLPGDADSDKENLPAKRAHGKTVLERVFKEHQMEDERLLSEARVREEAHQQQLMGGIDRLASSINALVDLSKTQMQNEIEKQRQESAREIKLLELMNTLAQRRN</sequence>
<feature type="compositionally biased region" description="Basic and acidic residues" evidence="1">
    <location>
        <begin position="11"/>
        <end position="20"/>
    </location>
</feature>
<dbReference type="EMBL" id="KN837106">
    <property type="protein sequence ID" value="KIJ46689.1"/>
    <property type="molecule type" value="Genomic_DNA"/>
</dbReference>
<protein>
    <recommendedName>
        <fullName evidence="4">Myb-like domain-containing protein</fullName>
    </recommendedName>
</protein>
<reference evidence="2 3" key="1">
    <citation type="submission" date="2014-06" db="EMBL/GenBank/DDBJ databases">
        <title>Evolutionary Origins and Diversification of the Mycorrhizal Mutualists.</title>
        <authorList>
            <consortium name="DOE Joint Genome Institute"/>
            <consortium name="Mycorrhizal Genomics Consortium"/>
            <person name="Kohler A."/>
            <person name="Kuo A."/>
            <person name="Nagy L.G."/>
            <person name="Floudas D."/>
            <person name="Copeland A."/>
            <person name="Barry K.W."/>
            <person name="Cichocki N."/>
            <person name="Veneault-Fourrey C."/>
            <person name="LaButti K."/>
            <person name="Lindquist E.A."/>
            <person name="Lipzen A."/>
            <person name="Lundell T."/>
            <person name="Morin E."/>
            <person name="Murat C."/>
            <person name="Riley R."/>
            <person name="Ohm R."/>
            <person name="Sun H."/>
            <person name="Tunlid A."/>
            <person name="Henrissat B."/>
            <person name="Grigoriev I.V."/>
            <person name="Hibbett D.S."/>
            <person name="Martin F."/>
        </authorList>
    </citation>
    <scope>NUCLEOTIDE SEQUENCE [LARGE SCALE GENOMIC DNA]</scope>
    <source>
        <strain evidence="2 3">SS14</strain>
    </source>
</reference>
<evidence type="ECO:0000313" key="3">
    <source>
        <dbReference type="Proteomes" id="UP000054279"/>
    </source>
</evidence>
<keyword evidence="3" id="KW-1185">Reference proteome</keyword>
<evidence type="ECO:0000256" key="1">
    <source>
        <dbReference type="SAM" id="MobiDB-lite"/>
    </source>
</evidence>
<gene>
    <name evidence="2" type="ORF">M422DRAFT_29193</name>
</gene>
<organism evidence="2 3">
    <name type="scientific">Sphaerobolus stellatus (strain SS14)</name>
    <dbReference type="NCBI Taxonomy" id="990650"/>
    <lineage>
        <taxon>Eukaryota</taxon>
        <taxon>Fungi</taxon>
        <taxon>Dikarya</taxon>
        <taxon>Basidiomycota</taxon>
        <taxon>Agaricomycotina</taxon>
        <taxon>Agaricomycetes</taxon>
        <taxon>Phallomycetidae</taxon>
        <taxon>Geastrales</taxon>
        <taxon>Sphaerobolaceae</taxon>
        <taxon>Sphaerobolus</taxon>
    </lineage>
</organism>
<proteinExistence type="predicted"/>